<protein>
    <submittedName>
        <fullName evidence="9">Sugar ABC transporter permease</fullName>
    </submittedName>
</protein>
<accession>A0A9D1XZE5</accession>
<dbReference type="GO" id="GO:0055085">
    <property type="term" value="P:transmembrane transport"/>
    <property type="evidence" value="ECO:0007669"/>
    <property type="project" value="InterPro"/>
</dbReference>
<dbReference type="Proteomes" id="UP000886751">
    <property type="component" value="Unassembled WGS sequence"/>
</dbReference>
<proteinExistence type="inferred from homology"/>
<keyword evidence="6 7" id="KW-0472">Membrane</keyword>
<dbReference type="CDD" id="cd06261">
    <property type="entry name" value="TM_PBP2"/>
    <property type="match status" value="1"/>
</dbReference>
<keyword evidence="4 7" id="KW-0812">Transmembrane</keyword>
<feature type="transmembrane region" description="Helical" evidence="7">
    <location>
        <begin position="238"/>
        <end position="261"/>
    </location>
</feature>
<sequence>MGWLLLAPALLAFGVSYLLPFAIALVRSFFRGMGGEFAGLENYADLLRNQTFQLALRNLLLLWCFVLPLNLVAGFLLALLCHRSPWQKHRLLFFLPAVLPAAATVSIVYDCLGSFSAEGWLPFGGAGWANGPAAGFVFALLVLWKGLGYTVLVLTAALSSLPVEYTQAAQVEGAAFGAIVRRIYLPLLRPAFALCALLAVYNAFRCFREALMLGGTHPTGSLYSLQHFLQNNFTNMNFARLEAACVLLIAVPALAGVALLAQMTRQRRRKEG</sequence>
<feature type="transmembrane region" description="Helical" evidence="7">
    <location>
        <begin position="92"/>
        <end position="115"/>
    </location>
</feature>
<dbReference type="InterPro" id="IPR000515">
    <property type="entry name" value="MetI-like"/>
</dbReference>
<dbReference type="SUPFAM" id="SSF161098">
    <property type="entry name" value="MetI-like"/>
    <property type="match status" value="1"/>
</dbReference>
<reference evidence="9" key="1">
    <citation type="journal article" date="2021" name="PeerJ">
        <title>Extensive microbial diversity within the chicken gut microbiome revealed by metagenomics and culture.</title>
        <authorList>
            <person name="Gilroy R."/>
            <person name="Ravi A."/>
            <person name="Getino M."/>
            <person name="Pursley I."/>
            <person name="Horton D.L."/>
            <person name="Alikhan N.F."/>
            <person name="Baker D."/>
            <person name="Gharbi K."/>
            <person name="Hall N."/>
            <person name="Watson M."/>
            <person name="Adriaenssens E.M."/>
            <person name="Foster-Nyarko E."/>
            <person name="Jarju S."/>
            <person name="Secka A."/>
            <person name="Antonio M."/>
            <person name="Oren A."/>
            <person name="Chaudhuri R.R."/>
            <person name="La Ragione R."/>
            <person name="Hildebrand F."/>
            <person name="Pallen M.J."/>
        </authorList>
    </citation>
    <scope>NUCLEOTIDE SEQUENCE</scope>
    <source>
        <strain evidence="9">ChiHecec2B26-7398</strain>
    </source>
</reference>
<comment type="similarity">
    <text evidence="7">Belongs to the binding-protein-dependent transport system permease family.</text>
</comment>
<feature type="transmembrane region" description="Helical" evidence="7">
    <location>
        <begin position="60"/>
        <end position="80"/>
    </location>
</feature>
<reference evidence="9" key="2">
    <citation type="submission" date="2021-04" db="EMBL/GenBank/DDBJ databases">
        <authorList>
            <person name="Gilroy R."/>
        </authorList>
    </citation>
    <scope>NUCLEOTIDE SEQUENCE</scope>
    <source>
        <strain evidence="9">ChiHecec2B26-7398</strain>
    </source>
</reference>
<dbReference type="InterPro" id="IPR035906">
    <property type="entry name" value="MetI-like_sf"/>
</dbReference>
<comment type="subcellular location">
    <subcellularLocation>
        <location evidence="1 7">Cell membrane</location>
        <topology evidence="1 7">Multi-pass membrane protein</topology>
    </subcellularLocation>
</comment>
<evidence type="ECO:0000256" key="1">
    <source>
        <dbReference type="ARBA" id="ARBA00004651"/>
    </source>
</evidence>
<dbReference type="Pfam" id="PF00528">
    <property type="entry name" value="BPD_transp_1"/>
    <property type="match status" value="1"/>
</dbReference>
<dbReference type="InterPro" id="IPR051393">
    <property type="entry name" value="ABC_transporter_permease"/>
</dbReference>
<evidence type="ECO:0000256" key="5">
    <source>
        <dbReference type="ARBA" id="ARBA00022989"/>
    </source>
</evidence>
<organism evidence="9 10">
    <name type="scientific">Candidatus Gemmiger excrementipullorum</name>
    <dbReference type="NCBI Taxonomy" id="2838610"/>
    <lineage>
        <taxon>Bacteria</taxon>
        <taxon>Bacillati</taxon>
        <taxon>Bacillota</taxon>
        <taxon>Clostridia</taxon>
        <taxon>Eubacteriales</taxon>
        <taxon>Gemmiger</taxon>
    </lineage>
</organism>
<dbReference type="Gene3D" id="1.10.3720.10">
    <property type="entry name" value="MetI-like"/>
    <property type="match status" value="1"/>
</dbReference>
<dbReference type="PANTHER" id="PTHR30193:SF37">
    <property type="entry name" value="INNER MEMBRANE ABC TRANSPORTER PERMEASE PROTEIN YCJO"/>
    <property type="match status" value="1"/>
</dbReference>
<dbReference type="EMBL" id="DXEI01000029">
    <property type="protein sequence ID" value="HIX94167.1"/>
    <property type="molecule type" value="Genomic_DNA"/>
</dbReference>
<evidence type="ECO:0000259" key="8">
    <source>
        <dbReference type="PROSITE" id="PS50928"/>
    </source>
</evidence>
<feature type="transmembrane region" description="Helical" evidence="7">
    <location>
        <begin position="183"/>
        <end position="204"/>
    </location>
</feature>
<evidence type="ECO:0000256" key="6">
    <source>
        <dbReference type="ARBA" id="ARBA00023136"/>
    </source>
</evidence>
<keyword evidence="2 7" id="KW-0813">Transport</keyword>
<evidence type="ECO:0000256" key="3">
    <source>
        <dbReference type="ARBA" id="ARBA00022475"/>
    </source>
</evidence>
<name>A0A9D1XZE5_9FIRM</name>
<evidence type="ECO:0000313" key="10">
    <source>
        <dbReference type="Proteomes" id="UP000886751"/>
    </source>
</evidence>
<evidence type="ECO:0000256" key="2">
    <source>
        <dbReference type="ARBA" id="ARBA00022448"/>
    </source>
</evidence>
<evidence type="ECO:0000256" key="4">
    <source>
        <dbReference type="ARBA" id="ARBA00022692"/>
    </source>
</evidence>
<gene>
    <name evidence="9" type="ORF">H9846_01745</name>
</gene>
<dbReference type="PANTHER" id="PTHR30193">
    <property type="entry name" value="ABC TRANSPORTER PERMEASE PROTEIN"/>
    <property type="match status" value="1"/>
</dbReference>
<evidence type="ECO:0000256" key="7">
    <source>
        <dbReference type="RuleBase" id="RU363032"/>
    </source>
</evidence>
<dbReference type="PROSITE" id="PS50928">
    <property type="entry name" value="ABC_TM1"/>
    <property type="match status" value="1"/>
</dbReference>
<dbReference type="AlphaFoldDB" id="A0A9D1XZE5"/>
<comment type="caution">
    <text evidence="9">The sequence shown here is derived from an EMBL/GenBank/DDBJ whole genome shotgun (WGS) entry which is preliminary data.</text>
</comment>
<feature type="transmembrane region" description="Helical" evidence="7">
    <location>
        <begin position="135"/>
        <end position="163"/>
    </location>
</feature>
<keyword evidence="5 7" id="KW-1133">Transmembrane helix</keyword>
<dbReference type="GO" id="GO:0005886">
    <property type="term" value="C:plasma membrane"/>
    <property type="evidence" value="ECO:0007669"/>
    <property type="project" value="UniProtKB-SubCell"/>
</dbReference>
<feature type="domain" description="ABC transmembrane type-1" evidence="8">
    <location>
        <begin position="56"/>
        <end position="259"/>
    </location>
</feature>
<keyword evidence="3" id="KW-1003">Cell membrane</keyword>
<evidence type="ECO:0000313" key="9">
    <source>
        <dbReference type="EMBL" id="HIX94167.1"/>
    </source>
</evidence>